<organism evidence="8">
    <name type="scientific">Eremomyces bilateralis CBS 781.70</name>
    <dbReference type="NCBI Taxonomy" id="1392243"/>
    <lineage>
        <taxon>Eukaryota</taxon>
        <taxon>Fungi</taxon>
        <taxon>Dikarya</taxon>
        <taxon>Ascomycota</taxon>
        <taxon>Pezizomycotina</taxon>
        <taxon>Dothideomycetes</taxon>
        <taxon>Dothideomycetes incertae sedis</taxon>
        <taxon>Eremomycetales</taxon>
        <taxon>Eremomycetaceae</taxon>
        <taxon>Eremomyces</taxon>
    </lineage>
</organism>
<dbReference type="InterPro" id="IPR050815">
    <property type="entry name" value="TF_fung"/>
</dbReference>
<feature type="compositionally biased region" description="Low complexity" evidence="6">
    <location>
        <begin position="668"/>
        <end position="688"/>
    </location>
</feature>
<dbReference type="PANTHER" id="PTHR47338:SF4">
    <property type="entry name" value="ZN(II)2CYS6 TRANSCRIPTION FACTOR (EUROFUNG)"/>
    <property type="match status" value="1"/>
</dbReference>
<gene>
    <name evidence="8 10" type="ORF">P152DRAFT_460800</name>
</gene>
<dbReference type="OrthoDB" id="5297881at2759"/>
<evidence type="ECO:0000256" key="3">
    <source>
        <dbReference type="ARBA" id="ARBA00023015"/>
    </source>
</evidence>
<keyword evidence="5" id="KW-0539">Nucleus</keyword>
<protein>
    <recommendedName>
        <fullName evidence="7">Zn(2)-C6 fungal-type domain-containing protein</fullName>
    </recommendedName>
</protein>
<feature type="region of interest" description="Disordered" evidence="6">
    <location>
        <begin position="813"/>
        <end position="849"/>
    </location>
</feature>
<keyword evidence="3" id="KW-0805">Transcription regulation</keyword>
<dbReference type="CDD" id="cd00067">
    <property type="entry name" value="GAL4"/>
    <property type="match status" value="1"/>
</dbReference>
<dbReference type="InterPro" id="IPR007219">
    <property type="entry name" value="XnlR_reg_dom"/>
</dbReference>
<comment type="subcellular location">
    <subcellularLocation>
        <location evidence="1">Nucleus</location>
    </subcellularLocation>
</comment>
<dbReference type="PANTHER" id="PTHR47338">
    <property type="entry name" value="ZN(II)2CYS6 TRANSCRIPTION FACTOR (EUROFUNG)-RELATED"/>
    <property type="match status" value="1"/>
</dbReference>
<dbReference type="GeneID" id="54420564"/>
<feature type="compositionally biased region" description="Pro residues" evidence="6">
    <location>
        <begin position="718"/>
        <end position="728"/>
    </location>
</feature>
<name>A0A6G1FWX9_9PEZI</name>
<dbReference type="SMART" id="SM00906">
    <property type="entry name" value="Fungal_trans"/>
    <property type="match status" value="1"/>
</dbReference>
<evidence type="ECO:0000259" key="7">
    <source>
        <dbReference type="PROSITE" id="PS50048"/>
    </source>
</evidence>
<proteinExistence type="predicted"/>
<feature type="region of interest" description="Disordered" evidence="6">
    <location>
        <begin position="83"/>
        <end position="153"/>
    </location>
</feature>
<dbReference type="CDD" id="cd12148">
    <property type="entry name" value="fungal_TF_MHR"/>
    <property type="match status" value="1"/>
</dbReference>
<dbReference type="Pfam" id="PF00172">
    <property type="entry name" value="Zn_clus"/>
    <property type="match status" value="1"/>
</dbReference>
<feature type="compositionally biased region" description="Polar residues" evidence="6">
    <location>
        <begin position="689"/>
        <end position="701"/>
    </location>
</feature>
<feature type="compositionally biased region" description="Polar residues" evidence="6">
    <location>
        <begin position="96"/>
        <end position="125"/>
    </location>
</feature>
<evidence type="ECO:0000313" key="8">
    <source>
        <dbReference type="EMBL" id="KAF1810293.1"/>
    </source>
</evidence>
<reference evidence="10" key="2">
    <citation type="submission" date="2020-04" db="EMBL/GenBank/DDBJ databases">
        <authorList>
            <consortium name="NCBI Genome Project"/>
        </authorList>
    </citation>
    <scope>NUCLEOTIDE SEQUENCE</scope>
    <source>
        <strain evidence="10">CBS 781.70</strain>
    </source>
</reference>
<reference evidence="8 10" key="1">
    <citation type="submission" date="2020-01" db="EMBL/GenBank/DDBJ databases">
        <authorList>
            <consortium name="DOE Joint Genome Institute"/>
            <person name="Haridas S."/>
            <person name="Albert R."/>
            <person name="Binder M."/>
            <person name="Bloem J."/>
            <person name="Labutti K."/>
            <person name="Salamov A."/>
            <person name="Andreopoulos B."/>
            <person name="Baker S.E."/>
            <person name="Barry K."/>
            <person name="Bills G."/>
            <person name="Bluhm B.H."/>
            <person name="Cannon C."/>
            <person name="Castanera R."/>
            <person name="Culley D.E."/>
            <person name="Daum C."/>
            <person name="Ezra D."/>
            <person name="Gonzalez J.B."/>
            <person name="Henrissat B."/>
            <person name="Kuo A."/>
            <person name="Liang C."/>
            <person name="Lipzen A."/>
            <person name="Lutzoni F."/>
            <person name="Magnuson J."/>
            <person name="Mondo S."/>
            <person name="Nolan M."/>
            <person name="Ohm R."/>
            <person name="Pangilinan J."/>
            <person name="Park H.-J."/>
            <person name="Ramirez L."/>
            <person name="Alfaro M."/>
            <person name="Sun H."/>
            <person name="Tritt A."/>
            <person name="Yoshinaga Y."/>
            <person name="Zwiers L.-H."/>
            <person name="Turgeon B.G."/>
            <person name="Goodwin S.B."/>
            <person name="Spatafora J.W."/>
            <person name="Crous P.W."/>
            <person name="Grigoriev I.V."/>
        </authorList>
    </citation>
    <scope>NUCLEOTIDE SEQUENCE</scope>
    <source>
        <strain evidence="8 10">CBS 781.70</strain>
    </source>
</reference>
<feature type="domain" description="Zn(2)-C6 fungal-type" evidence="7">
    <location>
        <begin position="25"/>
        <end position="55"/>
    </location>
</feature>
<dbReference type="GO" id="GO:0005634">
    <property type="term" value="C:nucleus"/>
    <property type="evidence" value="ECO:0007669"/>
    <property type="project" value="UniProtKB-SubCell"/>
</dbReference>
<dbReference type="Pfam" id="PF04082">
    <property type="entry name" value="Fungal_trans"/>
    <property type="match status" value="1"/>
</dbReference>
<dbReference type="AlphaFoldDB" id="A0A6G1FWX9"/>
<dbReference type="EMBL" id="ML975167">
    <property type="protein sequence ID" value="KAF1810293.1"/>
    <property type="molecule type" value="Genomic_DNA"/>
</dbReference>
<evidence type="ECO:0000256" key="4">
    <source>
        <dbReference type="ARBA" id="ARBA00023163"/>
    </source>
</evidence>
<keyword evidence="4" id="KW-0804">Transcription</keyword>
<dbReference type="InterPro" id="IPR001138">
    <property type="entry name" value="Zn2Cys6_DnaBD"/>
</dbReference>
<reference evidence="10" key="3">
    <citation type="submission" date="2025-04" db="UniProtKB">
        <authorList>
            <consortium name="RefSeq"/>
        </authorList>
    </citation>
    <scope>IDENTIFICATION</scope>
    <source>
        <strain evidence="10">CBS 781.70</strain>
    </source>
</reference>
<dbReference type="GO" id="GO:0003677">
    <property type="term" value="F:DNA binding"/>
    <property type="evidence" value="ECO:0007669"/>
    <property type="project" value="InterPro"/>
</dbReference>
<keyword evidence="9" id="KW-1185">Reference proteome</keyword>
<dbReference type="GO" id="GO:0006351">
    <property type="term" value="P:DNA-templated transcription"/>
    <property type="evidence" value="ECO:0007669"/>
    <property type="project" value="InterPro"/>
</dbReference>
<dbReference type="RefSeq" id="XP_033531924.1">
    <property type="nucleotide sequence ID" value="XM_033679994.1"/>
</dbReference>
<dbReference type="SUPFAM" id="SSF57701">
    <property type="entry name" value="Zn2/Cys6 DNA-binding domain"/>
    <property type="match status" value="1"/>
</dbReference>
<evidence type="ECO:0000256" key="6">
    <source>
        <dbReference type="SAM" id="MobiDB-lite"/>
    </source>
</evidence>
<keyword evidence="2" id="KW-0479">Metal-binding</keyword>
<feature type="region of interest" description="Disordered" evidence="6">
    <location>
        <begin position="645"/>
        <end position="797"/>
    </location>
</feature>
<evidence type="ECO:0000256" key="1">
    <source>
        <dbReference type="ARBA" id="ARBA00004123"/>
    </source>
</evidence>
<feature type="compositionally biased region" description="Low complexity" evidence="6">
    <location>
        <begin position="743"/>
        <end position="771"/>
    </location>
</feature>
<evidence type="ECO:0000313" key="10">
    <source>
        <dbReference type="RefSeq" id="XP_033531924.1"/>
    </source>
</evidence>
<dbReference type="SMART" id="SM00066">
    <property type="entry name" value="GAL4"/>
    <property type="match status" value="1"/>
</dbReference>
<evidence type="ECO:0000256" key="2">
    <source>
        <dbReference type="ARBA" id="ARBA00022723"/>
    </source>
</evidence>
<dbReference type="GO" id="GO:0000981">
    <property type="term" value="F:DNA-binding transcription factor activity, RNA polymerase II-specific"/>
    <property type="evidence" value="ECO:0007669"/>
    <property type="project" value="InterPro"/>
</dbReference>
<evidence type="ECO:0000313" key="9">
    <source>
        <dbReference type="Proteomes" id="UP000504638"/>
    </source>
</evidence>
<evidence type="ECO:0000256" key="5">
    <source>
        <dbReference type="ARBA" id="ARBA00023242"/>
    </source>
</evidence>
<dbReference type="Gene3D" id="4.10.240.10">
    <property type="entry name" value="Zn(2)-C6 fungal-type DNA-binding domain"/>
    <property type="match status" value="1"/>
</dbReference>
<dbReference type="GO" id="GO:0008270">
    <property type="term" value="F:zinc ion binding"/>
    <property type="evidence" value="ECO:0007669"/>
    <property type="project" value="InterPro"/>
</dbReference>
<dbReference type="InterPro" id="IPR036864">
    <property type="entry name" value="Zn2-C6_fun-type_DNA-bd_sf"/>
</dbReference>
<dbReference type="Proteomes" id="UP000504638">
    <property type="component" value="Unplaced"/>
</dbReference>
<dbReference type="PROSITE" id="PS50048">
    <property type="entry name" value="ZN2_CY6_FUNGAL_2"/>
    <property type="match status" value="1"/>
</dbReference>
<sequence length="875" mass="95785">MSRPQVGIDRLPARRMSNEPRESMNCKSCRKRKIKCNRMRPTCEACQIFACQCVYDAIPKKRGPKTDVLEALLKRVDGLEKRLQTEESEKQEEEPVSSNESAVDNVVQDSSHGAANDQAGATANHKSSEPEQPHSNNIPPLIPPEGNSQPPPSIYPEVLVDAYFAQLHGKPYYILDELSTRQKIQLKQLPNPLAYAIYAVSARYASHVGGYANAVRVSIDFAKKARLELDVDEPSIESLQALLLLSLASYQNGRGKKAYMLLSSAITMALALGLHRELPSTMRIPATEREGRRRLFWACYLLDRFGACGSRRPSLIADESIVLRLPSWQLHPSGMTIEGDYFSTGSNLQYLRSGKQSHGGSGMLIGITRILGVTNRYLANGGVKGDSHFPWHSLSNLSKIRQDLDMWASETQDVFASLETLFGQPDSTILVLSKLVYHLIHCLIYRPFLPIDLTELSGNSQHQSWQIEATNMCFLHANAISELVEIGKASTLIEWPEFIGYCVSTAGMIHVHGTHYRGGEGGDRTVFAGSPEFLSREMQQLSELRSIWAGVQHQCDMLQAIYNCHIELVKSLASNPLRFSSVFHLEGFFDRYPGRMFDGSHLSFVEIQVDPMAFESTMSPYGLNNQGFVNMALGSNGSMIHQQQQYFPPQRQVSASVPQGGRKRRRTTTSNPTKPSPPLSAAAIPSNSKKQPQDTSGTQPFMSELPPPNQTLSSSETKPPPSQQPNPSGPIFSPNFSFSPLQPTNFPNPTNNATNPSQPSSTNNYNNNGPSYRFPDQLLSLPFDGSTSTDPSGQPILGYEASGTNTMSNSAFVSMPGPSDMQTPGSSSAVSGGGTSGSAEGEKDPFLSLLEQLAESEGPDGGGLDLDFFLAGGNA</sequence>
<accession>A0A6G1FWX9</accession>